<evidence type="ECO:0000313" key="2">
    <source>
        <dbReference type="Proteomes" id="UP000664859"/>
    </source>
</evidence>
<dbReference type="AlphaFoldDB" id="A0A835YVB0"/>
<keyword evidence="2" id="KW-1185">Reference proteome</keyword>
<name>A0A835YVB0_9STRA</name>
<reference evidence="1" key="1">
    <citation type="submission" date="2021-02" db="EMBL/GenBank/DDBJ databases">
        <title>First Annotated Genome of the Yellow-green Alga Tribonema minus.</title>
        <authorList>
            <person name="Mahan K.M."/>
        </authorList>
    </citation>
    <scope>NUCLEOTIDE SEQUENCE</scope>
    <source>
        <strain evidence="1">UTEX B ZZ1240</strain>
    </source>
</reference>
<dbReference type="Proteomes" id="UP000664859">
    <property type="component" value="Unassembled WGS sequence"/>
</dbReference>
<evidence type="ECO:0000313" key="1">
    <source>
        <dbReference type="EMBL" id="KAG5180185.1"/>
    </source>
</evidence>
<organism evidence="1 2">
    <name type="scientific">Tribonema minus</name>
    <dbReference type="NCBI Taxonomy" id="303371"/>
    <lineage>
        <taxon>Eukaryota</taxon>
        <taxon>Sar</taxon>
        <taxon>Stramenopiles</taxon>
        <taxon>Ochrophyta</taxon>
        <taxon>PX clade</taxon>
        <taxon>Xanthophyceae</taxon>
        <taxon>Tribonematales</taxon>
        <taxon>Tribonemataceae</taxon>
        <taxon>Tribonema</taxon>
    </lineage>
</organism>
<proteinExistence type="predicted"/>
<dbReference type="EMBL" id="JAFCMP010000412">
    <property type="protein sequence ID" value="KAG5180185.1"/>
    <property type="molecule type" value="Genomic_DNA"/>
</dbReference>
<comment type="caution">
    <text evidence="1">The sequence shown here is derived from an EMBL/GenBank/DDBJ whole genome shotgun (WGS) entry which is preliminary data.</text>
</comment>
<accession>A0A835YVB0</accession>
<gene>
    <name evidence="1" type="ORF">JKP88DRAFT_324997</name>
</gene>
<protein>
    <submittedName>
        <fullName evidence="1">Uncharacterized protein</fullName>
    </submittedName>
</protein>
<sequence>MRTTLRQRRGQVQHMFIRCIPRISQPRNDTVLYIQDASMTPQAANNVARGWGVLDYIDSDGSMRRYDTDGCITITLRIVDGAPVKLSAEHTVTKQQLYGAIPSSAPLDIATARALHVAAGAPRTVADALLVNSLRLDSTLFAVVKHCRRAGERCDTLGSVWRSRAEAEQEARGLFADAGWRQMRRAILHGVCVPGWYPLSPSGILADDGDSDDDSDDEEGLHMDQYADYDCHLVHDVRPHS</sequence>